<dbReference type="PANTHER" id="PTHR48081">
    <property type="entry name" value="AB HYDROLASE SUPERFAMILY PROTEIN C4A8.06C"/>
    <property type="match status" value="1"/>
</dbReference>
<proteinExistence type="predicted"/>
<dbReference type="SUPFAM" id="SSF53474">
    <property type="entry name" value="alpha/beta-Hydrolases"/>
    <property type="match status" value="1"/>
</dbReference>
<dbReference type="AlphaFoldDB" id="A0A381SSH0"/>
<dbReference type="EMBL" id="UINC01003440">
    <property type="protein sequence ID" value="SVA06344.1"/>
    <property type="molecule type" value="Genomic_DNA"/>
</dbReference>
<evidence type="ECO:0000313" key="3">
    <source>
        <dbReference type="EMBL" id="SVA06344.1"/>
    </source>
</evidence>
<dbReference type="GO" id="GO:0016787">
    <property type="term" value="F:hydrolase activity"/>
    <property type="evidence" value="ECO:0007669"/>
    <property type="project" value="UniProtKB-KW"/>
</dbReference>
<dbReference type="PANTHER" id="PTHR48081:SF33">
    <property type="entry name" value="KYNURENINE FORMAMIDASE"/>
    <property type="match status" value="1"/>
</dbReference>
<gene>
    <name evidence="3" type="ORF">METZ01_LOCUS59198</name>
</gene>
<organism evidence="3">
    <name type="scientific">marine metagenome</name>
    <dbReference type="NCBI Taxonomy" id="408172"/>
    <lineage>
        <taxon>unclassified sequences</taxon>
        <taxon>metagenomes</taxon>
        <taxon>ecological metagenomes</taxon>
    </lineage>
</organism>
<keyword evidence="1" id="KW-0378">Hydrolase</keyword>
<dbReference type="Gene3D" id="3.40.50.1820">
    <property type="entry name" value="alpha/beta hydrolase"/>
    <property type="match status" value="1"/>
</dbReference>
<dbReference type="InterPro" id="IPR029058">
    <property type="entry name" value="AB_hydrolase_fold"/>
</dbReference>
<dbReference type="Pfam" id="PF20434">
    <property type="entry name" value="BD-FAE"/>
    <property type="match status" value="1"/>
</dbReference>
<accession>A0A381SSH0</accession>
<feature type="domain" description="BD-FAE-like" evidence="2">
    <location>
        <begin position="41"/>
        <end position="142"/>
    </location>
</feature>
<dbReference type="InterPro" id="IPR049492">
    <property type="entry name" value="BD-FAE-like_dom"/>
</dbReference>
<sequence length="272" mass="30301">MVGDITPFISSYTTKSQQVRDNYGAHLIIDLPYGANVEEKLDLFLPAMPANPKNIPLLIFAHGGYWQQLSKDDHSFLAAAWTAAGYAFASINYGLAPTSNIPQMISRCRQAINWLGENHFHYGLDKSGIHVMGHSAGAHLLACAISPGIQDHGRSTLLTRPQRAILIGGIYDLEPISQTYVNEPLGLSIESARALSPQFYDIDPFVALDIVYAEHETKEFIRQSKAYADKCSKITPHIELTEVRSRHHFDIMYDIAHTDTALFQQLSVYADK</sequence>
<dbReference type="InterPro" id="IPR050300">
    <property type="entry name" value="GDXG_lipolytic_enzyme"/>
</dbReference>
<evidence type="ECO:0000259" key="2">
    <source>
        <dbReference type="Pfam" id="PF20434"/>
    </source>
</evidence>
<evidence type="ECO:0000256" key="1">
    <source>
        <dbReference type="ARBA" id="ARBA00022801"/>
    </source>
</evidence>
<reference evidence="3" key="1">
    <citation type="submission" date="2018-05" db="EMBL/GenBank/DDBJ databases">
        <authorList>
            <person name="Lanie J.A."/>
            <person name="Ng W.-L."/>
            <person name="Kazmierczak K.M."/>
            <person name="Andrzejewski T.M."/>
            <person name="Davidsen T.M."/>
            <person name="Wayne K.J."/>
            <person name="Tettelin H."/>
            <person name="Glass J.I."/>
            <person name="Rusch D."/>
            <person name="Podicherti R."/>
            <person name="Tsui H.-C.T."/>
            <person name="Winkler M.E."/>
        </authorList>
    </citation>
    <scope>NUCLEOTIDE SEQUENCE</scope>
</reference>
<protein>
    <recommendedName>
        <fullName evidence="2">BD-FAE-like domain-containing protein</fullName>
    </recommendedName>
</protein>
<name>A0A381SSH0_9ZZZZ</name>